<dbReference type="AlphaFoldDB" id="A0AAJ4PAD3"/>
<evidence type="ECO:0000313" key="1">
    <source>
        <dbReference type="EMBL" id="QYA43641.1"/>
    </source>
</evidence>
<dbReference type="RefSeq" id="WP_219504174.1">
    <property type="nucleotide sequence ID" value="NZ_CP079982.1"/>
</dbReference>
<reference evidence="1 2" key="1">
    <citation type="submission" date="2021-07" db="EMBL/GenBank/DDBJ databases">
        <title>Prevalence and characterization of methicillin-resistant Macrococcus spp. in food producing animals and meat in Switzerland in 2019.</title>
        <authorList>
            <person name="Keller J.E."/>
            <person name="Schwendener S."/>
            <person name="Neuenschwander J."/>
            <person name="Overesch G."/>
            <person name="Perreten V."/>
        </authorList>
    </citation>
    <scope>NUCLEOTIDE SEQUENCE [LARGE SCALE GENOMIC DNA]</scope>
    <source>
        <strain evidence="1 2">19Msa0936</strain>
        <plasmid evidence="1 2">p19Msa0936-1</plasmid>
    </source>
</reference>
<organism evidence="1 2">
    <name type="scientific">Macrococcoides bohemicum</name>
    <dbReference type="NCBI Taxonomy" id="1903056"/>
    <lineage>
        <taxon>Bacteria</taxon>
        <taxon>Bacillati</taxon>
        <taxon>Bacillota</taxon>
        <taxon>Bacilli</taxon>
        <taxon>Bacillales</taxon>
        <taxon>Staphylococcaceae</taxon>
        <taxon>Macrococcoides</taxon>
    </lineage>
</organism>
<accession>A0AAJ4PAD3</accession>
<name>A0AAJ4PAD3_9STAP</name>
<sequence length="51" mass="6090">MELNDKQTMIIRKDHLYTITKTVKDGEIEISIQRIDNENIEDEIIKLFVEI</sequence>
<geneLocation type="plasmid" evidence="1 2">
    <name>p19Msa0936-1</name>
</geneLocation>
<proteinExistence type="predicted"/>
<dbReference type="Proteomes" id="UP000826802">
    <property type="component" value="Plasmid p19Msa0936-1"/>
</dbReference>
<protein>
    <submittedName>
        <fullName evidence="1">Uncharacterized protein</fullName>
    </submittedName>
</protein>
<evidence type="ECO:0000313" key="2">
    <source>
        <dbReference type="Proteomes" id="UP000826802"/>
    </source>
</evidence>
<keyword evidence="1" id="KW-0614">Plasmid</keyword>
<keyword evidence="2" id="KW-1185">Reference proteome</keyword>
<gene>
    <name evidence="1" type="ORF">KYI11_12580</name>
</gene>
<dbReference type="EMBL" id="CP079982">
    <property type="protein sequence ID" value="QYA43641.1"/>
    <property type="molecule type" value="Genomic_DNA"/>
</dbReference>